<keyword evidence="1" id="KW-0175">Coiled coil</keyword>
<keyword evidence="3" id="KW-1185">Reference proteome</keyword>
<dbReference type="HOGENOM" id="CLU_2121034_0_0_1"/>
<dbReference type="InParanoid" id="J9DLF2"/>
<feature type="coiled-coil region" evidence="1">
    <location>
        <begin position="23"/>
        <end position="92"/>
    </location>
</feature>
<organism evidence="2 3">
    <name type="scientific">Edhazardia aedis (strain USNM 41457)</name>
    <name type="common">Microsporidian parasite</name>
    <dbReference type="NCBI Taxonomy" id="1003232"/>
    <lineage>
        <taxon>Eukaryota</taxon>
        <taxon>Fungi</taxon>
        <taxon>Fungi incertae sedis</taxon>
        <taxon>Microsporidia</taxon>
        <taxon>Edhazardia</taxon>
    </lineage>
</organism>
<dbReference type="Proteomes" id="UP000003163">
    <property type="component" value="Unassembled WGS sequence"/>
</dbReference>
<evidence type="ECO:0000313" key="3">
    <source>
        <dbReference type="Proteomes" id="UP000003163"/>
    </source>
</evidence>
<gene>
    <name evidence="2" type="ORF">EDEG_03383</name>
</gene>
<evidence type="ECO:0000313" key="2">
    <source>
        <dbReference type="EMBL" id="EJW02187.1"/>
    </source>
</evidence>
<comment type="caution">
    <text evidence="2">The sequence shown here is derived from an EMBL/GenBank/DDBJ whole genome shotgun (WGS) entry which is preliminary data.</text>
</comment>
<accession>J9DLF2</accession>
<dbReference type="VEuPathDB" id="MicrosporidiaDB:EDEG_03383"/>
<dbReference type="EMBL" id="AFBI03000085">
    <property type="protein sequence ID" value="EJW02187.1"/>
    <property type="molecule type" value="Genomic_DNA"/>
</dbReference>
<dbReference type="AlphaFoldDB" id="J9DLF2"/>
<reference evidence="2 3" key="1">
    <citation type="submission" date="2011-08" db="EMBL/GenBank/DDBJ databases">
        <authorList>
            <person name="Liu Z.J."/>
            <person name="Shi F.L."/>
            <person name="Lu J.Q."/>
            <person name="Li M."/>
            <person name="Wang Z.L."/>
        </authorList>
    </citation>
    <scope>NUCLEOTIDE SEQUENCE [LARGE SCALE GENOMIC DNA]</scope>
    <source>
        <strain evidence="2 3">USNM 41457</strain>
    </source>
</reference>
<sequence>MIVEILKIERDAHPSKRKNNLTYKQLQHEVYVLQKEMDEADKMKHGWITCSLKNLCVCITKKIKRRECEVKRTKLTEELTKLKIKISESKEKTSTIFKELIFAFNEYFKIIKQF</sequence>
<proteinExistence type="predicted"/>
<name>J9DLF2_EDHAE</name>
<protein>
    <submittedName>
        <fullName evidence="2">Uncharacterized protein</fullName>
    </submittedName>
</protein>
<reference evidence="3" key="2">
    <citation type="submission" date="2015-07" db="EMBL/GenBank/DDBJ databases">
        <title>Contrasting host-pathogen interactions and genome evolution in two generalist and specialist microsporidian pathogens of mosquitoes.</title>
        <authorList>
            <consortium name="The Broad Institute Genomics Platform"/>
            <consortium name="The Broad Institute Genome Sequencing Center for Infectious Disease"/>
            <person name="Cuomo C.A."/>
            <person name="Sanscrainte N.D."/>
            <person name="Goldberg J.M."/>
            <person name="Heiman D."/>
            <person name="Young S."/>
            <person name="Zeng Q."/>
            <person name="Becnel J.J."/>
            <person name="Birren B.W."/>
        </authorList>
    </citation>
    <scope>NUCLEOTIDE SEQUENCE [LARGE SCALE GENOMIC DNA]</scope>
    <source>
        <strain evidence="3">USNM 41457</strain>
    </source>
</reference>
<evidence type="ECO:0000256" key="1">
    <source>
        <dbReference type="SAM" id="Coils"/>
    </source>
</evidence>